<dbReference type="Proteomes" id="UP000005268">
    <property type="component" value="Chromosome"/>
</dbReference>
<evidence type="ECO:0000313" key="1">
    <source>
        <dbReference type="EMBL" id="AFK68433.1"/>
    </source>
</evidence>
<dbReference type="EMBL" id="CP003588">
    <property type="protein sequence ID" value="AFK68433.1"/>
    <property type="molecule type" value="Genomic_DNA"/>
</dbReference>
<accession>I3USG2</accession>
<dbReference type="HOGENOM" id="CLU_3315633_0_0_6"/>
<sequence>MTAPKVCGSCYGVREKKAPEMIVGKRMSQRYNFSYLTSA</sequence>
<protein>
    <submittedName>
        <fullName evidence="1">Uncharacterized protein</fullName>
    </submittedName>
</protein>
<reference evidence="1 2" key="1">
    <citation type="journal article" date="2012" name="J. Bacteriol.">
        <title>Complete Genome Sequence of the Naphthalene-Degrading Pseudomonas putida Strain ND6.</title>
        <authorList>
            <person name="Li S."/>
            <person name="Zhao H."/>
            <person name="Li Y."/>
            <person name="Niu S."/>
            <person name="Cai B."/>
        </authorList>
    </citation>
    <scope>NUCLEOTIDE SEQUENCE [LARGE SCALE GENOMIC DNA]</scope>
    <source>
        <strain evidence="1 2">ND6</strain>
    </source>
</reference>
<gene>
    <name evidence="1" type="ORF">YSA_03072</name>
</gene>
<dbReference type="AlphaFoldDB" id="I3USG2"/>
<organism evidence="1 2">
    <name type="scientific">Pseudomonas putida ND6</name>
    <dbReference type="NCBI Taxonomy" id="231023"/>
    <lineage>
        <taxon>Bacteria</taxon>
        <taxon>Pseudomonadati</taxon>
        <taxon>Pseudomonadota</taxon>
        <taxon>Gammaproteobacteria</taxon>
        <taxon>Pseudomonadales</taxon>
        <taxon>Pseudomonadaceae</taxon>
        <taxon>Pseudomonas</taxon>
    </lineage>
</organism>
<evidence type="ECO:0000313" key="2">
    <source>
        <dbReference type="Proteomes" id="UP000005268"/>
    </source>
</evidence>
<name>I3USG2_PSEPU</name>
<proteinExistence type="predicted"/>
<dbReference type="KEGG" id="ppi:YSA_03072"/>